<accession>A0ABM8ZGM9</accession>
<dbReference type="Gene3D" id="3.40.1580.10">
    <property type="entry name" value="SMI1/KNR4-like"/>
    <property type="match status" value="1"/>
</dbReference>
<dbReference type="EMBL" id="CAKLCM010000002">
    <property type="protein sequence ID" value="CAH0525783.1"/>
    <property type="molecule type" value="Genomic_DNA"/>
</dbReference>
<keyword evidence="3" id="KW-1185">Reference proteome</keyword>
<feature type="domain" description="Knr4/Smi1-like" evidence="1">
    <location>
        <begin position="28"/>
        <end position="167"/>
    </location>
</feature>
<dbReference type="InterPro" id="IPR018958">
    <property type="entry name" value="Knr4/Smi1-like_dom"/>
</dbReference>
<sequence>MKKDFESFDLSSFWEDSEYSMRAYVDALPSDEEIKKIESELGYKLPDSYIELMRNKNGGIPVNTRFPCQVRTSWAKDHIAIDGFLNIGRTKTFSLCGEGGSQFMIDSWWYPDIGIYFATCPSAGHDMIALDYRKCSRDGIPQVVHVDQEYEYQISFLAENFETFAMGLTVRDDFD</sequence>
<dbReference type="Proteomes" id="UP000838160">
    <property type="component" value="Unassembled WGS sequence"/>
</dbReference>
<dbReference type="SUPFAM" id="SSF160631">
    <property type="entry name" value="SMI1/KNR4-like"/>
    <property type="match status" value="1"/>
</dbReference>
<organism evidence="2 3">
    <name type="scientific">Vibrio hippocampi</name>
    <dbReference type="NCBI Taxonomy" id="654686"/>
    <lineage>
        <taxon>Bacteria</taxon>
        <taxon>Pseudomonadati</taxon>
        <taxon>Pseudomonadota</taxon>
        <taxon>Gammaproteobacteria</taxon>
        <taxon>Vibrionales</taxon>
        <taxon>Vibrionaceae</taxon>
        <taxon>Vibrio</taxon>
    </lineage>
</organism>
<dbReference type="InterPro" id="IPR037883">
    <property type="entry name" value="Knr4/Smi1-like_sf"/>
</dbReference>
<protein>
    <recommendedName>
        <fullName evidence="1">Knr4/Smi1-like domain-containing protein</fullName>
    </recommendedName>
</protein>
<proteinExistence type="predicted"/>
<dbReference type="RefSeq" id="WP_237484282.1">
    <property type="nucleotide sequence ID" value="NZ_CAKLCM010000002.1"/>
</dbReference>
<comment type="caution">
    <text evidence="2">The sequence shown here is derived from an EMBL/GenBank/DDBJ whole genome shotgun (WGS) entry which is preliminary data.</text>
</comment>
<name>A0ABM8ZGM9_9VIBR</name>
<reference evidence="2" key="1">
    <citation type="submission" date="2021-12" db="EMBL/GenBank/DDBJ databases">
        <authorList>
            <person name="Rodrigo-Torres L."/>
            <person name="Arahal R. D."/>
            <person name="Lucena T."/>
        </authorList>
    </citation>
    <scope>NUCLEOTIDE SEQUENCE</scope>
    <source>
        <strain evidence="2">CECT 8226</strain>
    </source>
</reference>
<dbReference type="SMART" id="SM00860">
    <property type="entry name" value="SMI1_KNR4"/>
    <property type="match status" value="1"/>
</dbReference>
<evidence type="ECO:0000259" key="1">
    <source>
        <dbReference type="SMART" id="SM00860"/>
    </source>
</evidence>
<evidence type="ECO:0000313" key="2">
    <source>
        <dbReference type="EMBL" id="CAH0525783.1"/>
    </source>
</evidence>
<evidence type="ECO:0000313" key="3">
    <source>
        <dbReference type="Proteomes" id="UP000838160"/>
    </source>
</evidence>
<gene>
    <name evidence="2" type="ORF">VHP8226_01314</name>
</gene>
<dbReference type="Pfam" id="PF09346">
    <property type="entry name" value="SMI1_KNR4"/>
    <property type="match status" value="1"/>
</dbReference>